<feature type="region of interest" description="Disordered" evidence="1">
    <location>
        <begin position="109"/>
        <end position="132"/>
    </location>
</feature>
<dbReference type="OrthoDB" id="10042665at2759"/>
<dbReference type="InterPro" id="IPR027417">
    <property type="entry name" value="P-loop_NTPase"/>
</dbReference>
<dbReference type="Pfam" id="PF00004">
    <property type="entry name" value="AAA"/>
    <property type="match status" value="1"/>
</dbReference>
<dbReference type="RefSeq" id="XP_041190521.1">
    <property type="nucleotide sequence ID" value="XM_041333164.1"/>
</dbReference>
<dbReference type="Pfam" id="PF22942">
    <property type="entry name" value="DUF7025"/>
    <property type="match status" value="1"/>
</dbReference>
<dbReference type="PANTHER" id="PTHR46411">
    <property type="entry name" value="FAMILY ATPASE, PUTATIVE-RELATED"/>
    <property type="match status" value="1"/>
</dbReference>
<proteinExistence type="predicted"/>
<sequence>MCPGVVEPWPLRSPSSSSLMLDSDTVLPIPEPVTMCGWQDLHQQRAAVQSESDDGHVPGTLLTPYPYPAPVGYITPLVCQPSTPDPLIIPRSPSIASLYRRSPTPDCSFIPRPPSITPPRHRSPTPDSPFTSSMLDSDSLTIPEFVPPGCVYPGIRHIAPLYHQPSTPNSPFIPRPMQNPWGDLLPELQSPVYQPQLISHKHYEEGEDHFVRRWQKWDEYIKLWVPDWYRSPSPRGIPRIDDYFYFYLNVRSMNQGGNSGKKSLVFSDFSSILDSFLRTIFVDADYDKPLEYPIHRLSQKAKILRSRLDDARTLLGAEQLPEDLAAKAKAFGFNASTGREVAAEFVDVLVIHLEKLLEVVEAESKQPAKQLEELLSNNQISFDLLEYYYEEGKRYIYNSGLLQNGLDVERPIILVVLKSARFLDDRKALVVELEHPEWDGVRFEKRTMAFDLFAFEGTQAISSLFLQPVTDEALAKVTERGKLYLSYSKVCCAEYYDDTPIRSVFSGNSKPRMRRVMIDPVGYHRALQGYNPHLRVPLPDNAREHIACLPYWIGGYDLEVNQWRTFNVWDLKPVEYDQGAWSKLIMDEDTKDLIRALVDNSGCSVGGLKPAQFNKGQTVLLKGPPGTGRMTTVLAVCNLLKRPLLTITITADSLYNITNLVSDIALRVSFAATWNAVIVVKDADRFLESQGLRHRDHVNTILRQFESDDCISFWVSSTCNEELLTRFSAVVNFPELDAAARRRLWLNHFGLNDPAAIMWNSERTLIGSSIADQKEMDHSLLLRDIEKLSRHQLDGRMIDNIVRSARALAASNGDHLSIHHIKVVMKAQRLDNLPLWRKLTRILTRPAKVLRTSVVD</sequence>
<dbReference type="SUPFAM" id="SSF52540">
    <property type="entry name" value="P-loop containing nucleoside triphosphate hydrolases"/>
    <property type="match status" value="1"/>
</dbReference>
<feature type="domain" description="ATPase AAA-type core" evidence="2">
    <location>
        <begin position="619"/>
        <end position="710"/>
    </location>
</feature>
<evidence type="ECO:0000313" key="4">
    <source>
        <dbReference type="EMBL" id="KAG1812239.1"/>
    </source>
</evidence>
<comment type="caution">
    <text evidence="4">The sequence shown here is derived from an EMBL/GenBank/DDBJ whole genome shotgun (WGS) entry which is preliminary data.</text>
</comment>
<dbReference type="PANTHER" id="PTHR46411:SF3">
    <property type="entry name" value="AAA+ ATPASE DOMAIN-CONTAINING PROTEIN"/>
    <property type="match status" value="1"/>
</dbReference>
<name>A0A9P7JAU3_9AGAM</name>
<evidence type="ECO:0008006" key="6">
    <source>
        <dbReference type="Google" id="ProtNLM"/>
    </source>
</evidence>
<dbReference type="InterPro" id="IPR054289">
    <property type="entry name" value="DUF7025"/>
</dbReference>
<dbReference type="GO" id="GO:0016887">
    <property type="term" value="F:ATP hydrolysis activity"/>
    <property type="evidence" value="ECO:0007669"/>
    <property type="project" value="InterPro"/>
</dbReference>
<gene>
    <name evidence="4" type="ORF">BJ212DRAFT_1301740</name>
</gene>
<organism evidence="4 5">
    <name type="scientific">Suillus subaureus</name>
    <dbReference type="NCBI Taxonomy" id="48587"/>
    <lineage>
        <taxon>Eukaryota</taxon>
        <taxon>Fungi</taxon>
        <taxon>Dikarya</taxon>
        <taxon>Basidiomycota</taxon>
        <taxon>Agaricomycotina</taxon>
        <taxon>Agaricomycetes</taxon>
        <taxon>Agaricomycetidae</taxon>
        <taxon>Boletales</taxon>
        <taxon>Suillineae</taxon>
        <taxon>Suillaceae</taxon>
        <taxon>Suillus</taxon>
    </lineage>
</organism>
<dbReference type="EMBL" id="JABBWG010000027">
    <property type="protein sequence ID" value="KAG1812239.1"/>
    <property type="molecule type" value="Genomic_DNA"/>
</dbReference>
<evidence type="ECO:0000256" key="1">
    <source>
        <dbReference type="SAM" id="MobiDB-lite"/>
    </source>
</evidence>
<dbReference type="Gene3D" id="3.40.50.300">
    <property type="entry name" value="P-loop containing nucleotide triphosphate hydrolases"/>
    <property type="match status" value="1"/>
</dbReference>
<dbReference type="InterPro" id="IPR003959">
    <property type="entry name" value="ATPase_AAA_core"/>
</dbReference>
<dbReference type="AlphaFoldDB" id="A0A9P7JAU3"/>
<dbReference type="GO" id="GO:0005524">
    <property type="term" value="F:ATP binding"/>
    <property type="evidence" value="ECO:0007669"/>
    <property type="project" value="InterPro"/>
</dbReference>
<feature type="domain" description="DUF7025" evidence="3">
    <location>
        <begin position="371"/>
        <end position="469"/>
    </location>
</feature>
<dbReference type="Proteomes" id="UP000807769">
    <property type="component" value="Unassembled WGS sequence"/>
</dbReference>
<evidence type="ECO:0000259" key="2">
    <source>
        <dbReference type="Pfam" id="PF00004"/>
    </source>
</evidence>
<keyword evidence="5" id="KW-1185">Reference proteome</keyword>
<protein>
    <recommendedName>
        <fullName evidence="6">ATPase AAA-type core domain-containing protein</fullName>
    </recommendedName>
</protein>
<evidence type="ECO:0000313" key="5">
    <source>
        <dbReference type="Proteomes" id="UP000807769"/>
    </source>
</evidence>
<evidence type="ECO:0000259" key="3">
    <source>
        <dbReference type="Pfam" id="PF22942"/>
    </source>
</evidence>
<dbReference type="GeneID" id="64627181"/>
<accession>A0A9P7JAU3</accession>
<reference evidence="4" key="1">
    <citation type="journal article" date="2020" name="New Phytol.">
        <title>Comparative genomics reveals dynamic genome evolution in host specialist ectomycorrhizal fungi.</title>
        <authorList>
            <person name="Lofgren L.A."/>
            <person name="Nguyen N.H."/>
            <person name="Vilgalys R."/>
            <person name="Ruytinx J."/>
            <person name="Liao H.L."/>
            <person name="Branco S."/>
            <person name="Kuo A."/>
            <person name="LaButti K."/>
            <person name="Lipzen A."/>
            <person name="Andreopoulos W."/>
            <person name="Pangilinan J."/>
            <person name="Riley R."/>
            <person name="Hundley H."/>
            <person name="Na H."/>
            <person name="Barry K."/>
            <person name="Grigoriev I.V."/>
            <person name="Stajich J.E."/>
            <person name="Kennedy P.G."/>
        </authorList>
    </citation>
    <scope>NUCLEOTIDE SEQUENCE</scope>
    <source>
        <strain evidence="4">MN1</strain>
    </source>
</reference>